<protein>
    <submittedName>
        <fullName evidence="5">N-acetyltransferase</fullName>
    </submittedName>
</protein>
<dbReference type="Pfam" id="PF13302">
    <property type="entry name" value="Acetyltransf_3"/>
    <property type="match status" value="1"/>
</dbReference>
<evidence type="ECO:0000259" key="4">
    <source>
        <dbReference type="PROSITE" id="PS51186"/>
    </source>
</evidence>
<keyword evidence="1 5" id="KW-0808">Transferase</keyword>
<evidence type="ECO:0000313" key="6">
    <source>
        <dbReference type="Proteomes" id="UP000291259"/>
    </source>
</evidence>
<evidence type="ECO:0000313" key="5">
    <source>
        <dbReference type="EMBL" id="QAY72895.1"/>
    </source>
</evidence>
<dbReference type="InterPro" id="IPR051531">
    <property type="entry name" value="N-acetyltransferase"/>
</dbReference>
<comment type="similarity">
    <text evidence="3">Belongs to the acetyltransferase family. RimJ subfamily.</text>
</comment>
<evidence type="ECO:0000256" key="1">
    <source>
        <dbReference type="ARBA" id="ARBA00022679"/>
    </source>
</evidence>
<dbReference type="AlphaFoldDB" id="A0A4P6FB10"/>
<dbReference type="Gene3D" id="3.40.630.30">
    <property type="match status" value="1"/>
</dbReference>
<keyword evidence="2" id="KW-0012">Acyltransferase</keyword>
<dbReference type="PANTHER" id="PTHR43792:SF8">
    <property type="entry name" value="[RIBOSOMAL PROTEIN US5]-ALANINE N-ACETYLTRANSFERASE"/>
    <property type="match status" value="1"/>
</dbReference>
<dbReference type="InterPro" id="IPR000182">
    <property type="entry name" value="GNAT_dom"/>
</dbReference>
<dbReference type="RefSeq" id="WP_129189622.1">
    <property type="nucleotide sequence ID" value="NZ_CP035491.1"/>
</dbReference>
<accession>A0A4P6FB10</accession>
<dbReference type="PROSITE" id="PS51186">
    <property type="entry name" value="GNAT"/>
    <property type="match status" value="1"/>
</dbReference>
<dbReference type="SUPFAM" id="SSF55729">
    <property type="entry name" value="Acyl-CoA N-acyltransferases (Nat)"/>
    <property type="match status" value="1"/>
</dbReference>
<feature type="domain" description="N-acetyltransferase" evidence="4">
    <location>
        <begin position="4"/>
        <end position="166"/>
    </location>
</feature>
<dbReference type="InterPro" id="IPR016181">
    <property type="entry name" value="Acyl_CoA_acyltransferase"/>
</dbReference>
<dbReference type="Proteomes" id="UP000291259">
    <property type="component" value="Chromosome"/>
</dbReference>
<proteinExistence type="inferred from homology"/>
<reference evidence="5 6" key="1">
    <citation type="submission" date="2019-01" db="EMBL/GenBank/DDBJ databases">
        <title>Genome sequencing of strain FW100M-8.</title>
        <authorList>
            <person name="Heo J."/>
            <person name="Kim S.-J."/>
            <person name="Kim J.-S."/>
            <person name="Hong S.-B."/>
            <person name="Kwon S.-W."/>
        </authorList>
    </citation>
    <scope>NUCLEOTIDE SEQUENCE [LARGE SCALE GENOMIC DNA]</scope>
    <source>
        <strain evidence="5 6">FW100M-8</strain>
    </source>
</reference>
<name>A0A4P6FB10_9MICO</name>
<dbReference type="GO" id="GO:0005737">
    <property type="term" value="C:cytoplasm"/>
    <property type="evidence" value="ECO:0007669"/>
    <property type="project" value="TreeGrafter"/>
</dbReference>
<organism evidence="5 6">
    <name type="scientific">Agromyces protaetiae</name>
    <dbReference type="NCBI Taxonomy" id="2509455"/>
    <lineage>
        <taxon>Bacteria</taxon>
        <taxon>Bacillati</taxon>
        <taxon>Actinomycetota</taxon>
        <taxon>Actinomycetes</taxon>
        <taxon>Micrococcales</taxon>
        <taxon>Microbacteriaceae</taxon>
        <taxon>Agromyces</taxon>
    </lineage>
</organism>
<gene>
    <name evidence="5" type="ORF">ET445_05605</name>
</gene>
<dbReference type="OrthoDB" id="9809583at2"/>
<sequence>MTDVTLVPWSDDDLATLRRGNTPELTAFLGGPESDDQLAARHARYLRMQAEGTARMFRVATFEHPEGIGTIGYWDDAHHPGAVETGWSIESAHQGRGAATAAVLAMLADVRAVRGDAEVRAYPRVANEASNAICRKAGFVLAGQEEFEYPKGHFERSNVWVFRPVR</sequence>
<dbReference type="EMBL" id="CP035491">
    <property type="protein sequence ID" value="QAY72895.1"/>
    <property type="molecule type" value="Genomic_DNA"/>
</dbReference>
<keyword evidence="6" id="KW-1185">Reference proteome</keyword>
<dbReference type="KEGG" id="agf:ET445_05605"/>
<dbReference type="GO" id="GO:0008999">
    <property type="term" value="F:protein-N-terminal-alanine acetyltransferase activity"/>
    <property type="evidence" value="ECO:0007669"/>
    <property type="project" value="TreeGrafter"/>
</dbReference>
<evidence type="ECO:0000256" key="2">
    <source>
        <dbReference type="ARBA" id="ARBA00023315"/>
    </source>
</evidence>
<evidence type="ECO:0000256" key="3">
    <source>
        <dbReference type="ARBA" id="ARBA00038502"/>
    </source>
</evidence>
<dbReference type="PANTHER" id="PTHR43792">
    <property type="entry name" value="GNAT FAMILY, PUTATIVE (AFU_ORTHOLOGUE AFUA_3G00765)-RELATED-RELATED"/>
    <property type="match status" value="1"/>
</dbReference>